<dbReference type="AlphaFoldDB" id="A0A1X7I5U8"/>
<dbReference type="PANTHER" id="PTHR43133">
    <property type="entry name" value="RNA POLYMERASE ECF-TYPE SIGMA FACTO"/>
    <property type="match status" value="1"/>
</dbReference>
<dbReference type="EMBL" id="FXAU01000001">
    <property type="protein sequence ID" value="SMG09918.1"/>
    <property type="molecule type" value="Genomic_DNA"/>
</dbReference>
<dbReference type="Pfam" id="PF08281">
    <property type="entry name" value="Sigma70_r4_2"/>
    <property type="match status" value="1"/>
</dbReference>
<proteinExistence type="inferred from homology"/>
<dbReference type="STRING" id="561061.SAMN05660862_0499"/>
<dbReference type="InterPro" id="IPR039425">
    <property type="entry name" value="RNA_pol_sigma-70-like"/>
</dbReference>
<dbReference type="CDD" id="cd06171">
    <property type="entry name" value="Sigma70_r4"/>
    <property type="match status" value="1"/>
</dbReference>
<gene>
    <name evidence="5" type="ORF">SAMN05660862_0499</name>
</gene>
<keyword evidence="3" id="KW-0731">Sigma factor</keyword>
<dbReference type="Gene3D" id="1.10.1740.10">
    <property type="match status" value="1"/>
</dbReference>
<dbReference type="Gene3D" id="1.10.10.10">
    <property type="entry name" value="Winged helix-like DNA-binding domain superfamily/Winged helix DNA-binding domain"/>
    <property type="match status" value="1"/>
</dbReference>
<dbReference type="SUPFAM" id="SSF88659">
    <property type="entry name" value="Sigma3 and sigma4 domains of RNA polymerase sigma factors"/>
    <property type="match status" value="1"/>
</dbReference>
<dbReference type="GO" id="GO:0003677">
    <property type="term" value="F:DNA binding"/>
    <property type="evidence" value="ECO:0007669"/>
    <property type="project" value="InterPro"/>
</dbReference>
<protein>
    <submittedName>
        <fullName evidence="5">RNA polymerase sigma-70 factor, ECF subfamily</fullName>
    </submittedName>
</protein>
<dbReference type="InterPro" id="IPR013249">
    <property type="entry name" value="RNA_pol_sigma70_r4_t2"/>
</dbReference>
<dbReference type="Proteomes" id="UP000192980">
    <property type="component" value="Unassembled WGS sequence"/>
</dbReference>
<evidence type="ECO:0000256" key="1">
    <source>
        <dbReference type="ARBA" id="ARBA00010641"/>
    </source>
</evidence>
<dbReference type="InterPro" id="IPR014284">
    <property type="entry name" value="RNA_pol_sigma-70_dom"/>
</dbReference>
<dbReference type="InterPro" id="IPR007627">
    <property type="entry name" value="RNA_pol_sigma70_r2"/>
</dbReference>
<dbReference type="GO" id="GO:0016987">
    <property type="term" value="F:sigma factor activity"/>
    <property type="evidence" value="ECO:0007669"/>
    <property type="project" value="UniProtKB-KW"/>
</dbReference>
<evidence type="ECO:0000256" key="4">
    <source>
        <dbReference type="ARBA" id="ARBA00023163"/>
    </source>
</evidence>
<comment type="similarity">
    <text evidence="1">Belongs to the sigma-70 factor family. ECF subfamily.</text>
</comment>
<keyword evidence="4" id="KW-0804">Transcription</keyword>
<dbReference type="InterPro" id="IPR013324">
    <property type="entry name" value="RNA_pol_sigma_r3/r4-like"/>
</dbReference>
<sequence length="189" mass="22139">MMKLMKEVFVGDEFDRFIEGDAVAFRKAFDFYFPIILRYAMSKCGDREDAEDIAQEAFTLLFLHREKIFSAVDIYPYLFVIAKRLCLIYFRKKISGTEALPVDAGEELSISFDMETQLNYAELSQVLNKIILSLPTQQQEVYRLSRLEDLPHQEIAEYMGISKNTVKNHLLVATKTVRLKLQKMYFFLF</sequence>
<evidence type="ECO:0000256" key="2">
    <source>
        <dbReference type="ARBA" id="ARBA00023015"/>
    </source>
</evidence>
<dbReference type="RefSeq" id="WP_085471373.1">
    <property type="nucleotide sequence ID" value="NZ_CP038029.1"/>
</dbReference>
<evidence type="ECO:0000313" key="6">
    <source>
        <dbReference type="Proteomes" id="UP000192980"/>
    </source>
</evidence>
<evidence type="ECO:0000313" key="5">
    <source>
        <dbReference type="EMBL" id="SMG09918.1"/>
    </source>
</evidence>
<organism evidence="5 6">
    <name type="scientific">Sphingobacterium psychroaquaticum</name>
    <dbReference type="NCBI Taxonomy" id="561061"/>
    <lineage>
        <taxon>Bacteria</taxon>
        <taxon>Pseudomonadati</taxon>
        <taxon>Bacteroidota</taxon>
        <taxon>Sphingobacteriia</taxon>
        <taxon>Sphingobacteriales</taxon>
        <taxon>Sphingobacteriaceae</taxon>
        <taxon>Sphingobacterium</taxon>
    </lineage>
</organism>
<keyword evidence="2" id="KW-0805">Transcription regulation</keyword>
<dbReference type="GO" id="GO:0006352">
    <property type="term" value="P:DNA-templated transcription initiation"/>
    <property type="evidence" value="ECO:0007669"/>
    <property type="project" value="InterPro"/>
</dbReference>
<dbReference type="NCBIfam" id="TIGR02937">
    <property type="entry name" value="sigma70-ECF"/>
    <property type="match status" value="1"/>
</dbReference>
<name>A0A1X7I5U8_9SPHI</name>
<accession>A0A1X7I5U8</accession>
<dbReference type="Pfam" id="PF04542">
    <property type="entry name" value="Sigma70_r2"/>
    <property type="match status" value="1"/>
</dbReference>
<dbReference type="InterPro" id="IPR036388">
    <property type="entry name" value="WH-like_DNA-bd_sf"/>
</dbReference>
<reference evidence="5 6" key="1">
    <citation type="submission" date="2017-04" db="EMBL/GenBank/DDBJ databases">
        <authorList>
            <person name="Afonso C.L."/>
            <person name="Miller P.J."/>
            <person name="Scott M.A."/>
            <person name="Spackman E."/>
            <person name="Goraichik I."/>
            <person name="Dimitrov K.M."/>
            <person name="Suarez D.L."/>
            <person name="Swayne D.E."/>
        </authorList>
    </citation>
    <scope>NUCLEOTIDE SEQUENCE [LARGE SCALE GENOMIC DNA]</scope>
    <source>
        <strain evidence="5 6">DSM 22418</strain>
    </source>
</reference>
<dbReference type="InterPro" id="IPR013325">
    <property type="entry name" value="RNA_pol_sigma_r2"/>
</dbReference>
<evidence type="ECO:0000256" key="3">
    <source>
        <dbReference type="ARBA" id="ARBA00023082"/>
    </source>
</evidence>
<keyword evidence="6" id="KW-1185">Reference proteome</keyword>
<dbReference type="SUPFAM" id="SSF88946">
    <property type="entry name" value="Sigma2 domain of RNA polymerase sigma factors"/>
    <property type="match status" value="1"/>
</dbReference>
<dbReference type="PANTHER" id="PTHR43133:SF46">
    <property type="entry name" value="RNA POLYMERASE SIGMA-70 FACTOR ECF SUBFAMILY"/>
    <property type="match status" value="1"/>
</dbReference>